<dbReference type="GO" id="GO:0035167">
    <property type="term" value="P:larval lymph gland hemopoiesis"/>
    <property type="evidence" value="ECO:0007669"/>
    <property type="project" value="UniProtKB-ARBA"/>
</dbReference>
<feature type="domain" description="C2H2-type" evidence="12">
    <location>
        <begin position="463"/>
        <end position="491"/>
    </location>
</feature>
<dbReference type="GO" id="GO:0006357">
    <property type="term" value="P:regulation of transcription by RNA polymerase II"/>
    <property type="evidence" value="ECO:0007669"/>
    <property type="project" value="TreeGrafter"/>
</dbReference>
<evidence type="ECO:0000313" key="13">
    <source>
        <dbReference type="EMBL" id="KAF0773464.1"/>
    </source>
</evidence>
<dbReference type="GO" id="GO:0016199">
    <property type="term" value="P:axon midline choice point recognition"/>
    <property type="evidence" value="ECO:0007669"/>
    <property type="project" value="UniProtKB-ARBA"/>
</dbReference>
<dbReference type="GO" id="GO:0048813">
    <property type="term" value="P:dendrite morphogenesis"/>
    <property type="evidence" value="ECO:0007669"/>
    <property type="project" value="UniProtKB-ARBA"/>
</dbReference>
<evidence type="ECO:0000256" key="10">
    <source>
        <dbReference type="SAM" id="MobiDB-lite"/>
    </source>
</evidence>
<keyword evidence="3" id="KW-0221">Differentiation</keyword>
<dbReference type="InterPro" id="IPR011333">
    <property type="entry name" value="SKP1/BTB/POZ_sf"/>
</dbReference>
<dbReference type="SMART" id="SM00355">
    <property type="entry name" value="ZnF_C2H2"/>
    <property type="match status" value="2"/>
</dbReference>
<dbReference type="OrthoDB" id="2311693at2759"/>
<dbReference type="Pfam" id="PF00651">
    <property type="entry name" value="BTB"/>
    <property type="match status" value="1"/>
</dbReference>
<dbReference type="Gene3D" id="3.30.160.60">
    <property type="entry name" value="Classic Zinc Finger"/>
    <property type="match status" value="1"/>
</dbReference>
<dbReference type="Pfam" id="PF05605">
    <property type="entry name" value="zf-Di19"/>
    <property type="match status" value="1"/>
</dbReference>
<dbReference type="GO" id="GO:0045467">
    <property type="term" value="P:R7 cell development"/>
    <property type="evidence" value="ECO:0007669"/>
    <property type="project" value="UniProtKB-ARBA"/>
</dbReference>
<dbReference type="InterPro" id="IPR036236">
    <property type="entry name" value="Znf_C2H2_sf"/>
</dbReference>
<comment type="caution">
    <text evidence="13">The sequence shown here is derived from an EMBL/GenBank/DDBJ whole genome shotgun (WGS) entry which is preliminary data.</text>
</comment>
<dbReference type="PANTHER" id="PTHR23110:SF111">
    <property type="entry name" value="LONGITUDINALS LACKING PROTEIN, ISOFORMS F_I_K_T"/>
    <property type="match status" value="1"/>
</dbReference>
<feature type="compositionally biased region" description="Polar residues" evidence="10">
    <location>
        <begin position="131"/>
        <end position="148"/>
    </location>
</feature>
<dbReference type="PROSITE" id="PS50097">
    <property type="entry name" value="BTB"/>
    <property type="match status" value="1"/>
</dbReference>
<keyword evidence="9" id="KW-0479">Metal-binding</keyword>
<comment type="subcellular location">
    <subcellularLocation>
        <location evidence="1">Nucleus</location>
    </subcellularLocation>
</comment>
<keyword evidence="14" id="KW-1185">Reference proteome</keyword>
<dbReference type="Proteomes" id="UP000478052">
    <property type="component" value="Unassembled WGS sequence"/>
</dbReference>
<evidence type="ECO:0000256" key="6">
    <source>
        <dbReference type="ARBA" id="ARBA00023163"/>
    </source>
</evidence>
<sequence length="604" mass="67588">MTADHFCLKWNNYPLNMVTELDSLRTSEDLVDVTLSCDGQLFKAHKVVLSMCSSYFRNVFKDNPCRHPVVILKDINQDDVQALLNFVYQGTVYISEKKLASFLRTAELLQIRGLAGAASTINTDLESTRTSLEKNNMPPLQQLSTNNNQDEKNDTSTSTEKSDSPKSPSEKVSAKRKKCLPVKLKKQLDNGMEFMDETTGSETDILSRLKVDDDVDTDCYIQEEEDDESKDEFCDDPYAQGPDVDEYEDMDLVKDDFASHSTTIFDKSLIASRMLNDPKEIRTSTSSGIDFGLSSAQTNQCPSEQSLTTAVKKSNFSTYYWKSMYFTAYKPCRRYTYFCRIPPGPVWGLPPLWTDVQQPVVAEVSCAFNAFGLDAPAVLLPLPQLICVSRSVQNAHATRAQCQIVMTGDIICVSGHKWLSVSRSMVYYRLGRRPCPLCQKVISNKSNLLKHMRIRHSDEYNPAGCSVCGKVFKNKYSLRAHINIYHKEQSTNTTTNTSNQGAYQVYNNNTVPQQQTQQQHQQQQHQQSVPVQPVQPVNSSTGSYLSGSSPVTCFNQSPNATSTTGGYIIQQPPTSPFLNKISLDLPSPYQLTNQATSGPPLSPL</sequence>
<evidence type="ECO:0000256" key="1">
    <source>
        <dbReference type="ARBA" id="ARBA00004123"/>
    </source>
</evidence>
<keyword evidence="9" id="KW-0862">Zinc</keyword>
<evidence type="ECO:0000256" key="5">
    <source>
        <dbReference type="ARBA" id="ARBA00023015"/>
    </source>
</evidence>
<evidence type="ECO:0000259" key="11">
    <source>
        <dbReference type="PROSITE" id="PS50097"/>
    </source>
</evidence>
<dbReference type="InterPro" id="IPR013087">
    <property type="entry name" value="Znf_C2H2_type"/>
</dbReference>
<name>A0A6G0ZQK4_APHCR</name>
<keyword evidence="9" id="KW-0863">Zinc-finger</keyword>
<protein>
    <submittedName>
        <fullName evidence="13">Protein tramtrack, beta isoform isoform X1</fullName>
    </submittedName>
</protein>
<keyword evidence="7" id="KW-0539">Nucleus</keyword>
<dbReference type="AlphaFoldDB" id="A0A6G0ZQK4"/>
<proteinExistence type="predicted"/>
<accession>A0A6G0ZQK4</accession>
<dbReference type="PROSITE" id="PS00028">
    <property type="entry name" value="ZINC_FINGER_C2H2_1"/>
    <property type="match status" value="2"/>
</dbReference>
<dbReference type="GO" id="GO:0007464">
    <property type="term" value="P:R3/R4 cell fate commitment"/>
    <property type="evidence" value="ECO:0007669"/>
    <property type="project" value="UniProtKB-ARBA"/>
</dbReference>
<dbReference type="GO" id="GO:0008406">
    <property type="term" value="P:gonad development"/>
    <property type="evidence" value="ECO:0007669"/>
    <property type="project" value="UniProtKB-ARBA"/>
</dbReference>
<feature type="domain" description="C2H2-type" evidence="12">
    <location>
        <begin position="433"/>
        <end position="461"/>
    </location>
</feature>
<dbReference type="EMBL" id="VUJU01000058">
    <property type="protein sequence ID" value="KAF0773464.1"/>
    <property type="molecule type" value="Genomic_DNA"/>
</dbReference>
<evidence type="ECO:0000256" key="3">
    <source>
        <dbReference type="ARBA" id="ARBA00022782"/>
    </source>
</evidence>
<feature type="region of interest" description="Disordered" evidence="10">
    <location>
        <begin position="131"/>
        <end position="177"/>
    </location>
</feature>
<evidence type="ECO:0000256" key="9">
    <source>
        <dbReference type="PROSITE-ProRule" id="PRU00042"/>
    </source>
</evidence>
<evidence type="ECO:0000313" key="14">
    <source>
        <dbReference type="Proteomes" id="UP000478052"/>
    </source>
</evidence>
<feature type="region of interest" description="Disordered" evidence="10">
    <location>
        <begin position="512"/>
        <end position="543"/>
    </location>
</feature>
<comment type="function">
    <text evidence="8">Putative transcription factor required for axon growth and guidance in the central and peripheral nervous systems. Repels CNS axons away from the midline by promoting the expression of the midline repellent sli and its receptor robo.</text>
</comment>
<dbReference type="PANTHER" id="PTHR23110">
    <property type="entry name" value="BTB DOMAIN TRANSCRIPTION FACTOR"/>
    <property type="match status" value="1"/>
</dbReference>
<gene>
    <name evidence="13" type="ORF">FWK35_00000362</name>
</gene>
<dbReference type="CDD" id="cd18315">
    <property type="entry name" value="BTB_POZ_BAB-like"/>
    <property type="match status" value="1"/>
</dbReference>
<keyword evidence="2" id="KW-0217">Developmental protein</keyword>
<dbReference type="GO" id="GO:0007526">
    <property type="term" value="P:larval somatic muscle development"/>
    <property type="evidence" value="ECO:0007669"/>
    <property type="project" value="UniProtKB-ARBA"/>
</dbReference>
<dbReference type="SUPFAM" id="SSF54695">
    <property type="entry name" value="POZ domain"/>
    <property type="match status" value="1"/>
</dbReference>
<keyword evidence="4" id="KW-0524">Neurogenesis</keyword>
<dbReference type="GO" id="GO:0005634">
    <property type="term" value="C:nucleus"/>
    <property type="evidence" value="ECO:0007669"/>
    <property type="project" value="UniProtKB-SubCell"/>
</dbReference>
<dbReference type="GO" id="GO:0045476">
    <property type="term" value="P:nurse cell apoptotic process"/>
    <property type="evidence" value="ECO:0007669"/>
    <property type="project" value="UniProtKB-ARBA"/>
</dbReference>
<dbReference type="Gene3D" id="3.30.710.10">
    <property type="entry name" value="Potassium Channel Kv1.1, Chain A"/>
    <property type="match status" value="1"/>
</dbReference>
<evidence type="ECO:0000256" key="7">
    <source>
        <dbReference type="ARBA" id="ARBA00023242"/>
    </source>
</evidence>
<dbReference type="InterPro" id="IPR000210">
    <property type="entry name" value="BTB/POZ_dom"/>
</dbReference>
<keyword evidence="6" id="KW-0804">Transcription</keyword>
<evidence type="ECO:0000256" key="4">
    <source>
        <dbReference type="ARBA" id="ARBA00022902"/>
    </source>
</evidence>
<dbReference type="InterPro" id="IPR008598">
    <property type="entry name" value="Di19_Zn-bd"/>
</dbReference>
<keyword evidence="5" id="KW-0805">Transcription regulation</keyword>
<dbReference type="PROSITE" id="PS50157">
    <property type="entry name" value="ZINC_FINGER_C2H2_2"/>
    <property type="match status" value="2"/>
</dbReference>
<evidence type="ECO:0000256" key="8">
    <source>
        <dbReference type="ARBA" id="ARBA00037382"/>
    </source>
</evidence>
<dbReference type="GO" id="GO:0008270">
    <property type="term" value="F:zinc ion binding"/>
    <property type="evidence" value="ECO:0007669"/>
    <property type="project" value="UniProtKB-KW"/>
</dbReference>
<reference evidence="13 14" key="1">
    <citation type="submission" date="2019-08" db="EMBL/GenBank/DDBJ databases">
        <title>Whole genome of Aphis craccivora.</title>
        <authorList>
            <person name="Voronova N.V."/>
            <person name="Shulinski R.S."/>
            <person name="Bandarenka Y.V."/>
            <person name="Zhorov D.G."/>
            <person name="Warner D."/>
        </authorList>
    </citation>
    <scope>NUCLEOTIDE SEQUENCE [LARGE SCALE GENOMIC DNA]</scope>
    <source>
        <strain evidence="13">180601</strain>
        <tissue evidence="13">Whole Body</tissue>
    </source>
</reference>
<evidence type="ECO:0000259" key="12">
    <source>
        <dbReference type="PROSITE" id="PS50157"/>
    </source>
</evidence>
<organism evidence="13 14">
    <name type="scientific">Aphis craccivora</name>
    <name type="common">Cowpea aphid</name>
    <dbReference type="NCBI Taxonomy" id="307492"/>
    <lineage>
        <taxon>Eukaryota</taxon>
        <taxon>Metazoa</taxon>
        <taxon>Ecdysozoa</taxon>
        <taxon>Arthropoda</taxon>
        <taxon>Hexapoda</taxon>
        <taxon>Insecta</taxon>
        <taxon>Pterygota</taxon>
        <taxon>Neoptera</taxon>
        <taxon>Paraneoptera</taxon>
        <taxon>Hemiptera</taxon>
        <taxon>Sternorrhyncha</taxon>
        <taxon>Aphidomorpha</taxon>
        <taxon>Aphidoidea</taxon>
        <taxon>Aphididae</taxon>
        <taxon>Aphidini</taxon>
        <taxon>Aphis</taxon>
        <taxon>Aphis</taxon>
    </lineage>
</organism>
<feature type="compositionally biased region" description="Basic and acidic residues" evidence="10">
    <location>
        <begin position="149"/>
        <end position="173"/>
    </location>
</feature>
<dbReference type="SUPFAM" id="SSF57667">
    <property type="entry name" value="beta-beta-alpha zinc fingers"/>
    <property type="match status" value="1"/>
</dbReference>
<dbReference type="SMART" id="SM00225">
    <property type="entry name" value="BTB"/>
    <property type="match status" value="1"/>
</dbReference>
<feature type="domain" description="BTB" evidence="11">
    <location>
        <begin position="31"/>
        <end position="96"/>
    </location>
</feature>
<dbReference type="InterPro" id="IPR051095">
    <property type="entry name" value="Dros_DevTransReg"/>
</dbReference>
<evidence type="ECO:0000256" key="2">
    <source>
        <dbReference type="ARBA" id="ARBA00022473"/>
    </source>
</evidence>